<dbReference type="GO" id="GO:0008270">
    <property type="term" value="F:zinc ion binding"/>
    <property type="evidence" value="ECO:0007669"/>
    <property type="project" value="TreeGrafter"/>
</dbReference>
<dbReference type="Gene3D" id="3.30.1490.190">
    <property type="match status" value="1"/>
</dbReference>
<dbReference type="InterPro" id="IPR036388">
    <property type="entry name" value="WH-like_DNA-bd_sf"/>
</dbReference>
<proteinExistence type="inferred from homology"/>
<reference evidence="10 11" key="1">
    <citation type="submission" date="2014-08" db="EMBL/GenBank/DDBJ databases">
        <title>Genomic and Phenotypic Diversity of Colwellia psychrerythraea strains from Disparate Marine Basins.</title>
        <authorList>
            <person name="Techtmann S.M."/>
            <person name="Stelling S.C."/>
            <person name="Utturkar S.M."/>
            <person name="Alshibli N."/>
            <person name="Harris A."/>
            <person name="Brown S.D."/>
            <person name="Hazen T.C."/>
        </authorList>
    </citation>
    <scope>NUCLEOTIDE SEQUENCE [LARGE SCALE GENOMIC DNA]</scope>
    <source>
        <strain evidence="10 11">ND2E</strain>
    </source>
</reference>
<protein>
    <recommendedName>
        <fullName evidence="9">Ferric uptake regulation protein</fullName>
    </recommendedName>
</protein>
<name>A0A099KEW0_COLPS</name>
<comment type="similarity">
    <text evidence="1 9">Belongs to the Fur family.</text>
</comment>
<dbReference type="CDD" id="cd07153">
    <property type="entry name" value="Fur_like"/>
    <property type="match status" value="1"/>
</dbReference>
<dbReference type="AlphaFoldDB" id="A0A099KEW0"/>
<evidence type="ECO:0000256" key="4">
    <source>
        <dbReference type="ARBA" id="ARBA00023015"/>
    </source>
</evidence>
<dbReference type="SUPFAM" id="SSF46785">
    <property type="entry name" value="Winged helix' DNA-binding domain"/>
    <property type="match status" value="1"/>
</dbReference>
<dbReference type="InterPro" id="IPR043135">
    <property type="entry name" value="Fur_C"/>
</dbReference>
<evidence type="ECO:0000256" key="5">
    <source>
        <dbReference type="ARBA" id="ARBA00023125"/>
    </source>
</evidence>
<keyword evidence="9" id="KW-0963">Cytoplasm</keyword>
<dbReference type="Proteomes" id="UP000029843">
    <property type="component" value="Unassembled WGS sequence"/>
</dbReference>
<feature type="binding site" evidence="7">
    <location>
        <position position="161"/>
    </location>
    <ligand>
        <name>Zn(2+)</name>
        <dbReference type="ChEBI" id="CHEBI:29105"/>
    </ligand>
</feature>
<keyword evidence="7 9" id="KW-0479">Metal-binding</keyword>
<evidence type="ECO:0000256" key="7">
    <source>
        <dbReference type="PIRSR" id="PIRSR602481-1"/>
    </source>
</evidence>
<feature type="binding site" evidence="7">
    <location>
        <position position="121"/>
    </location>
    <ligand>
        <name>Zn(2+)</name>
        <dbReference type="ChEBI" id="CHEBI:29105"/>
    </ligand>
</feature>
<keyword evidence="8 9" id="KW-0408">Iron</keyword>
<feature type="binding site" evidence="7">
    <location>
        <position position="118"/>
    </location>
    <ligand>
        <name>Zn(2+)</name>
        <dbReference type="ChEBI" id="CHEBI:29105"/>
    </ligand>
</feature>
<keyword evidence="2 9" id="KW-0678">Repressor</keyword>
<evidence type="ECO:0000313" key="10">
    <source>
        <dbReference type="EMBL" id="KGJ88537.1"/>
    </source>
</evidence>
<evidence type="ECO:0000256" key="3">
    <source>
        <dbReference type="ARBA" id="ARBA00022833"/>
    </source>
</evidence>
<organism evidence="10 11">
    <name type="scientific">Colwellia psychrerythraea</name>
    <name type="common">Vibrio psychroerythus</name>
    <dbReference type="NCBI Taxonomy" id="28229"/>
    <lineage>
        <taxon>Bacteria</taxon>
        <taxon>Pseudomonadati</taxon>
        <taxon>Pseudomonadota</taxon>
        <taxon>Gammaproteobacteria</taxon>
        <taxon>Alteromonadales</taxon>
        <taxon>Colwelliaceae</taxon>
        <taxon>Colwellia</taxon>
    </lineage>
</organism>
<keyword evidence="3 7" id="KW-0862">Zinc</keyword>
<dbReference type="EMBL" id="JQED01000046">
    <property type="protein sequence ID" value="KGJ88537.1"/>
    <property type="molecule type" value="Genomic_DNA"/>
</dbReference>
<evidence type="ECO:0000256" key="9">
    <source>
        <dbReference type="RuleBase" id="RU364037"/>
    </source>
</evidence>
<dbReference type="PANTHER" id="PTHR33202:SF6">
    <property type="entry name" value="ZINC UPTAKE REGULATION PROTEIN"/>
    <property type="match status" value="1"/>
</dbReference>
<comment type="cofactor">
    <cofactor evidence="8">
        <name>Mn(2+)</name>
        <dbReference type="ChEBI" id="CHEBI:29035"/>
    </cofactor>
    <cofactor evidence="8">
        <name>Fe(2+)</name>
        <dbReference type="ChEBI" id="CHEBI:29033"/>
    </cofactor>
    <text evidence="8">Binds 1 Mn(2+) or Fe(2+) ion per subunit.</text>
</comment>
<keyword evidence="6 9" id="KW-0804">Transcription</keyword>
<feature type="binding site" evidence="7">
    <location>
        <position position="158"/>
    </location>
    <ligand>
        <name>Zn(2+)</name>
        <dbReference type="ChEBI" id="CHEBI:29105"/>
    </ligand>
</feature>
<comment type="caution">
    <text evidence="10">The sequence shown here is derived from an EMBL/GenBank/DDBJ whole genome shotgun (WGS) entry which is preliminary data.</text>
</comment>
<comment type="subunit">
    <text evidence="9">Homodimer.</text>
</comment>
<dbReference type="PATRIC" id="fig|28229.4.peg.3411"/>
<feature type="binding site" evidence="8">
    <location>
        <position position="110"/>
    </location>
    <ligand>
        <name>Fe cation</name>
        <dbReference type="ChEBI" id="CHEBI:24875"/>
    </ligand>
</feature>
<dbReference type="GO" id="GO:0003700">
    <property type="term" value="F:DNA-binding transcription factor activity"/>
    <property type="evidence" value="ECO:0007669"/>
    <property type="project" value="UniProtKB-UniRule"/>
</dbReference>
<evidence type="ECO:0000313" key="11">
    <source>
        <dbReference type="Proteomes" id="UP000029843"/>
    </source>
</evidence>
<dbReference type="GO" id="GO:0045892">
    <property type="term" value="P:negative regulation of DNA-templated transcription"/>
    <property type="evidence" value="ECO:0007669"/>
    <property type="project" value="TreeGrafter"/>
</dbReference>
<dbReference type="GO" id="GO:0005829">
    <property type="term" value="C:cytosol"/>
    <property type="evidence" value="ECO:0007669"/>
    <property type="project" value="TreeGrafter"/>
</dbReference>
<accession>A0A099KEW0</accession>
<dbReference type="PANTHER" id="PTHR33202">
    <property type="entry name" value="ZINC UPTAKE REGULATION PROTEIN"/>
    <property type="match status" value="1"/>
</dbReference>
<evidence type="ECO:0000256" key="1">
    <source>
        <dbReference type="ARBA" id="ARBA00007957"/>
    </source>
</evidence>
<keyword evidence="5 9" id="KW-0238">DNA-binding</keyword>
<comment type="subcellular location">
    <subcellularLocation>
        <location evidence="9">Cytoplasm</location>
    </subcellularLocation>
</comment>
<evidence type="ECO:0000256" key="2">
    <source>
        <dbReference type="ARBA" id="ARBA00022491"/>
    </source>
</evidence>
<dbReference type="GO" id="GO:1900376">
    <property type="term" value="P:regulation of secondary metabolite biosynthetic process"/>
    <property type="evidence" value="ECO:0007669"/>
    <property type="project" value="TreeGrafter"/>
</dbReference>
<dbReference type="Gene3D" id="1.10.10.10">
    <property type="entry name" value="Winged helix-like DNA-binding domain superfamily/Winged helix DNA-binding domain"/>
    <property type="match status" value="1"/>
</dbReference>
<dbReference type="Pfam" id="PF01475">
    <property type="entry name" value="FUR"/>
    <property type="match status" value="1"/>
</dbReference>
<dbReference type="GO" id="GO:0000976">
    <property type="term" value="F:transcription cis-regulatory region binding"/>
    <property type="evidence" value="ECO:0007669"/>
    <property type="project" value="TreeGrafter"/>
</dbReference>
<keyword evidence="4 9" id="KW-0805">Transcription regulation</keyword>
<evidence type="ECO:0000256" key="6">
    <source>
        <dbReference type="ARBA" id="ARBA00023163"/>
    </source>
</evidence>
<dbReference type="InterPro" id="IPR002481">
    <property type="entry name" value="FUR"/>
</dbReference>
<comment type="cofactor">
    <cofactor evidence="7">
        <name>Zn(2+)</name>
        <dbReference type="ChEBI" id="CHEBI:29105"/>
    </cofactor>
    <text evidence="7">Binds 1 zinc ion per subunit.</text>
</comment>
<sequence>MIHWKSYPFLDKTEPNSTMKAESLLQQAQFVCQKKGARFTKVREQVFLLLANRQGAVGAYDLLSELKELDAAAKPATIYRALDFLSKQGFVHKIESINAFIMCHHFGECDHPVQLLICDECGHVEEIQSNNFDLALRTMADANGFTITHQIVEAHGRCKNCNNV</sequence>
<evidence type="ECO:0000256" key="8">
    <source>
        <dbReference type="PIRSR" id="PIRSR602481-2"/>
    </source>
</evidence>
<gene>
    <name evidence="9" type="primary">fur</name>
    <name evidence="10" type="ORF">ND2E_4072</name>
</gene>
<dbReference type="InterPro" id="IPR036390">
    <property type="entry name" value="WH_DNA-bd_sf"/>
</dbReference>